<reference evidence="2" key="1">
    <citation type="submission" date="2020-07" db="EMBL/GenBank/DDBJ databases">
        <title>Genome sequence and genetic diversity analysis of an under-domesticated orphan crop, white fonio (Digitaria exilis).</title>
        <authorList>
            <person name="Bennetzen J.L."/>
            <person name="Chen S."/>
            <person name="Ma X."/>
            <person name="Wang X."/>
            <person name="Yssel A.E.J."/>
            <person name="Chaluvadi S.R."/>
            <person name="Johnson M."/>
            <person name="Gangashetty P."/>
            <person name="Hamidou F."/>
            <person name="Sanogo M.D."/>
            <person name="Zwaenepoel A."/>
            <person name="Wallace J."/>
            <person name="Van De Peer Y."/>
            <person name="Van Deynze A."/>
        </authorList>
    </citation>
    <scope>NUCLEOTIDE SEQUENCE</scope>
    <source>
        <tissue evidence="2">Leaves</tissue>
    </source>
</reference>
<dbReference type="AlphaFoldDB" id="A0A835BGA5"/>
<evidence type="ECO:0000256" key="1">
    <source>
        <dbReference type="SAM" id="MobiDB-lite"/>
    </source>
</evidence>
<name>A0A835BGA5_9POAL</name>
<dbReference type="EMBL" id="JACEFO010001939">
    <property type="protein sequence ID" value="KAF8692483.1"/>
    <property type="molecule type" value="Genomic_DNA"/>
</dbReference>
<keyword evidence="3" id="KW-1185">Reference proteome</keyword>
<proteinExistence type="predicted"/>
<feature type="region of interest" description="Disordered" evidence="1">
    <location>
        <begin position="1"/>
        <end position="97"/>
    </location>
</feature>
<accession>A0A835BGA5</accession>
<evidence type="ECO:0000313" key="3">
    <source>
        <dbReference type="Proteomes" id="UP000636709"/>
    </source>
</evidence>
<gene>
    <name evidence="2" type="ORF">HU200_039580</name>
</gene>
<feature type="compositionally biased region" description="Pro residues" evidence="1">
    <location>
        <begin position="17"/>
        <end position="36"/>
    </location>
</feature>
<dbReference type="Proteomes" id="UP000636709">
    <property type="component" value="Unassembled WGS sequence"/>
</dbReference>
<protein>
    <submittedName>
        <fullName evidence="2">Uncharacterized protein</fullName>
    </submittedName>
</protein>
<feature type="compositionally biased region" description="Polar residues" evidence="1">
    <location>
        <begin position="52"/>
        <end position="62"/>
    </location>
</feature>
<comment type="caution">
    <text evidence="2">The sequence shown here is derived from an EMBL/GenBank/DDBJ whole genome shotgun (WGS) entry which is preliminary data.</text>
</comment>
<evidence type="ECO:0000313" key="2">
    <source>
        <dbReference type="EMBL" id="KAF8692483.1"/>
    </source>
</evidence>
<organism evidence="2 3">
    <name type="scientific">Digitaria exilis</name>
    <dbReference type="NCBI Taxonomy" id="1010633"/>
    <lineage>
        <taxon>Eukaryota</taxon>
        <taxon>Viridiplantae</taxon>
        <taxon>Streptophyta</taxon>
        <taxon>Embryophyta</taxon>
        <taxon>Tracheophyta</taxon>
        <taxon>Spermatophyta</taxon>
        <taxon>Magnoliopsida</taxon>
        <taxon>Liliopsida</taxon>
        <taxon>Poales</taxon>
        <taxon>Poaceae</taxon>
        <taxon>PACMAD clade</taxon>
        <taxon>Panicoideae</taxon>
        <taxon>Panicodae</taxon>
        <taxon>Paniceae</taxon>
        <taxon>Anthephorinae</taxon>
        <taxon>Digitaria</taxon>
    </lineage>
</organism>
<sequence>MGPLTDPKLHGRGAAANPPPASFNPFPNPPTNPPPFWQFFYEKNKQQRVNKRSSQQPSTNSFAAASAAAAHHRPPPSPYHSPTAPIRPSTERKAYLPPPHRFPFSLHPLRRREVCVRACLSLTPLERRSGRSGVGWALVLLIQISRSPPLSMLPHSVYWSIMFFCFFLSVEDRHRKHDGELNVLAVDPCVCRYTTRTVIAIAGIY</sequence>